<dbReference type="InterPro" id="IPR052226">
    <property type="entry name" value="UPF0332_toxin"/>
</dbReference>
<sequence>MKEQVDRFLEHAKDALDDANYLHQDGRILALANRAYYAIFYCICALLATEGITTKKHQASRAKFSEFFVKTGRFDVQASKIVGNSFAARQSADYDMEAFLSEAEAQLLLEDSRTFYEQTIAYFAQNPIE</sequence>
<evidence type="ECO:0000259" key="2">
    <source>
        <dbReference type="Pfam" id="PF05168"/>
    </source>
</evidence>
<evidence type="ECO:0000313" key="4">
    <source>
        <dbReference type="Proteomes" id="UP000002028"/>
    </source>
</evidence>
<comment type="similarity">
    <text evidence="1">Belongs to the UPF0332 family.</text>
</comment>
<accession>D2QJF0</accession>
<proteinExistence type="inferred from homology"/>
<dbReference type="eggNOG" id="COG1895">
    <property type="taxonomic scope" value="Bacteria"/>
</dbReference>
<dbReference type="STRING" id="504472.Slin_2849"/>
<name>D2QJF0_SPILD</name>
<dbReference type="Gene3D" id="1.20.120.330">
    <property type="entry name" value="Nucleotidyltransferases domain 2"/>
    <property type="match status" value="1"/>
</dbReference>
<dbReference type="EMBL" id="CP001769">
    <property type="protein sequence ID" value="ADB38863.1"/>
    <property type="molecule type" value="Genomic_DNA"/>
</dbReference>
<dbReference type="AlphaFoldDB" id="D2QJF0"/>
<dbReference type="Proteomes" id="UP000002028">
    <property type="component" value="Chromosome"/>
</dbReference>
<evidence type="ECO:0000256" key="1">
    <source>
        <dbReference type="ARBA" id="ARBA00038248"/>
    </source>
</evidence>
<dbReference type="RefSeq" id="WP_012927393.1">
    <property type="nucleotide sequence ID" value="NC_013730.1"/>
</dbReference>
<dbReference type="PANTHER" id="PTHR36565">
    <property type="entry name" value="UPF0332 PROTEIN TM_1000"/>
    <property type="match status" value="1"/>
</dbReference>
<dbReference type="InterPro" id="IPR007842">
    <property type="entry name" value="HEPN_dom"/>
</dbReference>
<dbReference type="PANTHER" id="PTHR36565:SF1">
    <property type="entry name" value="UPF0332 PROTEIN TM_1000"/>
    <property type="match status" value="1"/>
</dbReference>
<evidence type="ECO:0000313" key="3">
    <source>
        <dbReference type="EMBL" id="ADB38863.1"/>
    </source>
</evidence>
<dbReference type="HOGENOM" id="CLU_151247_1_0_10"/>
<protein>
    <submittedName>
        <fullName evidence="3">HEPN domain protein</fullName>
    </submittedName>
</protein>
<gene>
    <name evidence="3" type="ordered locus">Slin_2849</name>
</gene>
<keyword evidence="4" id="KW-1185">Reference proteome</keyword>
<reference evidence="3 4" key="1">
    <citation type="journal article" date="2010" name="Stand. Genomic Sci.">
        <title>Complete genome sequence of Spirosoma linguale type strain (1).</title>
        <authorList>
            <person name="Lail K."/>
            <person name="Sikorski J."/>
            <person name="Saunders E."/>
            <person name="Lapidus A."/>
            <person name="Glavina Del Rio T."/>
            <person name="Copeland A."/>
            <person name="Tice H."/>
            <person name="Cheng J.-F."/>
            <person name="Lucas S."/>
            <person name="Nolan M."/>
            <person name="Bruce D."/>
            <person name="Goodwin L."/>
            <person name="Pitluck S."/>
            <person name="Ivanova N."/>
            <person name="Mavromatis K."/>
            <person name="Ovchinnikova G."/>
            <person name="Pati A."/>
            <person name="Chen A."/>
            <person name="Palaniappan K."/>
            <person name="Land M."/>
            <person name="Hauser L."/>
            <person name="Chang Y.-J."/>
            <person name="Jeffries C.D."/>
            <person name="Chain P."/>
            <person name="Brettin T."/>
            <person name="Detter J.C."/>
            <person name="Schuetze A."/>
            <person name="Rohde M."/>
            <person name="Tindall B.J."/>
            <person name="Goeker M."/>
            <person name="Bristow J."/>
            <person name="Eisen J.A."/>
            <person name="Markowitz V."/>
            <person name="Hugenholtz P."/>
            <person name="Kyrpides N.C."/>
            <person name="Klenk H.-P."/>
            <person name="Chen F."/>
        </authorList>
    </citation>
    <scope>NUCLEOTIDE SEQUENCE [LARGE SCALE GENOMIC DNA]</scope>
    <source>
        <strain evidence="4">ATCC 33905 / DSM 74 / LMG 10896 / Claus 1</strain>
    </source>
</reference>
<dbReference type="KEGG" id="sli:Slin_2849"/>
<feature type="domain" description="HEPN" evidence="2">
    <location>
        <begin position="7"/>
        <end position="117"/>
    </location>
</feature>
<organism evidence="3 4">
    <name type="scientific">Spirosoma linguale (strain ATCC 33905 / DSM 74 / LMG 10896 / Claus 1)</name>
    <dbReference type="NCBI Taxonomy" id="504472"/>
    <lineage>
        <taxon>Bacteria</taxon>
        <taxon>Pseudomonadati</taxon>
        <taxon>Bacteroidota</taxon>
        <taxon>Cytophagia</taxon>
        <taxon>Cytophagales</taxon>
        <taxon>Cytophagaceae</taxon>
        <taxon>Spirosoma</taxon>
    </lineage>
</organism>
<dbReference type="Pfam" id="PF05168">
    <property type="entry name" value="HEPN"/>
    <property type="match status" value="1"/>
</dbReference>